<gene>
    <name evidence="2" type="ORF">BN11_4560014</name>
</gene>
<dbReference type="OrthoDB" id="9789980at2"/>
<comment type="caution">
    <text evidence="2">The sequence shown here is derived from an EMBL/GenBank/DDBJ whole genome shotgun (WGS) entry which is preliminary data.</text>
</comment>
<dbReference type="AlphaFoldDB" id="W6K0G2"/>
<dbReference type="InterPro" id="IPR025335">
    <property type="entry name" value="DUF4241"/>
</dbReference>
<keyword evidence="3" id="KW-1185">Reference proteome</keyword>
<name>W6K0G2_9MICO</name>
<protein>
    <recommendedName>
        <fullName evidence="4">DUF4241 domain-containing protein</fullName>
    </recommendedName>
</protein>
<evidence type="ECO:0000313" key="2">
    <source>
        <dbReference type="EMBL" id="CCH74546.1"/>
    </source>
</evidence>
<organism evidence="2 3">
    <name type="scientific">Nostocoides australiense Ben110</name>
    <dbReference type="NCBI Taxonomy" id="1193182"/>
    <lineage>
        <taxon>Bacteria</taxon>
        <taxon>Bacillati</taxon>
        <taxon>Actinomycetota</taxon>
        <taxon>Actinomycetes</taxon>
        <taxon>Micrococcales</taxon>
        <taxon>Intrasporangiaceae</taxon>
        <taxon>Nostocoides</taxon>
    </lineage>
</organism>
<evidence type="ECO:0000313" key="3">
    <source>
        <dbReference type="Proteomes" id="UP000035763"/>
    </source>
</evidence>
<dbReference type="Proteomes" id="UP000035763">
    <property type="component" value="Unassembled WGS sequence"/>
</dbReference>
<sequence>MVPSPLTVVDFGYDATMLEPLERRVTPGSYAADVAIASDRCAAMRIILGPGEPVSWHPAVSPDGGHVAGVDAGNLAVLDLPAYAAASVRDKERAYDDFTLNPAQDSGLLLAFDGRPPIGAVSSSGWGDGAYPVYWGADAQGRPVQLVVDYLVLSRALESELVLPWADGPLPHPDLNEAGLALHTETEPRCCARPLGSSSTTPTAWSTAWP</sequence>
<feature type="region of interest" description="Disordered" evidence="1">
    <location>
        <begin position="191"/>
        <end position="210"/>
    </location>
</feature>
<evidence type="ECO:0008006" key="4">
    <source>
        <dbReference type="Google" id="ProtNLM"/>
    </source>
</evidence>
<evidence type="ECO:0000256" key="1">
    <source>
        <dbReference type="SAM" id="MobiDB-lite"/>
    </source>
</evidence>
<accession>W6K0G2</accession>
<dbReference type="RefSeq" id="WP_048699907.1">
    <property type="nucleotide sequence ID" value="NZ_HG764815.1"/>
</dbReference>
<proteinExistence type="predicted"/>
<dbReference type="Pfam" id="PF14025">
    <property type="entry name" value="DUF4241"/>
    <property type="match status" value="1"/>
</dbReference>
<feature type="compositionally biased region" description="Low complexity" evidence="1">
    <location>
        <begin position="197"/>
        <end position="210"/>
    </location>
</feature>
<dbReference type="STRING" id="1193182.BN11_4560014"/>
<reference evidence="2 3" key="1">
    <citation type="journal article" date="2013" name="ISME J.">
        <title>A metabolic model for members of the genus Tetrasphaera involved in enhanced biological phosphorus removal.</title>
        <authorList>
            <person name="Kristiansen R."/>
            <person name="Nguyen H.T.T."/>
            <person name="Saunders A.M."/>
            <person name="Nielsen J.L."/>
            <person name="Wimmer R."/>
            <person name="Le V.Q."/>
            <person name="McIlroy S.J."/>
            <person name="Petrovski S."/>
            <person name="Seviour R.J."/>
            <person name="Calteau A."/>
            <person name="Nielsen K.L."/>
            <person name="Nielsen P.H."/>
        </authorList>
    </citation>
    <scope>NUCLEOTIDE SEQUENCE [LARGE SCALE GENOMIC DNA]</scope>
    <source>
        <strain evidence="2 3">Ben110</strain>
    </source>
</reference>
<dbReference type="EMBL" id="CAJA01000397">
    <property type="protein sequence ID" value="CCH74546.1"/>
    <property type="molecule type" value="Genomic_DNA"/>
</dbReference>